<proteinExistence type="predicted"/>
<evidence type="ECO:0000256" key="6">
    <source>
        <dbReference type="ARBA" id="ARBA00022908"/>
    </source>
</evidence>
<dbReference type="Gene3D" id="3.30.420.10">
    <property type="entry name" value="Ribonuclease H-like superfamily/Ribonuclease H"/>
    <property type="match status" value="1"/>
</dbReference>
<dbReference type="GO" id="GO:0003676">
    <property type="term" value="F:nucleic acid binding"/>
    <property type="evidence" value="ECO:0007669"/>
    <property type="project" value="InterPro"/>
</dbReference>
<dbReference type="GO" id="GO:0015074">
    <property type="term" value="P:DNA integration"/>
    <property type="evidence" value="ECO:0007669"/>
    <property type="project" value="UniProtKB-KW"/>
</dbReference>
<evidence type="ECO:0000256" key="4">
    <source>
        <dbReference type="ARBA" id="ARBA00022801"/>
    </source>
</evidence>
<dbReference type="PANTHER" id="PTHR42648:SF11">
    <property type="entry name" value="TRANSPOSON TY4-P GAG-POL POLYPROTEIN"/>
    <property type="match status" value="1"/>
</dbReference>
<dbReference type="AlphaFoldDB" id="A0AAW2SHF6"/>
<keyword evidence="2" id="KW-0479">Metal-binding</keyword>
<reference evidence="10" key="1">
    <citation type="submission" date="2020-06" db="EMBL/GenBank/DDBJ databases">
        <authorList>
            <person name="Li T."/>
            <person name="Hu X."/>
            <person name="Zhang T."/>
            <person name="Song X."/>
            <person name="Zhang H."/>
            <person name="Dai N."/>
            <person name="Sheng W."/>
            <person name="Hou X."/>
            <person name="Wei L."/>
        </authorList>
    </citation>
    <scope>NUCLEOTIDE SEQUENCE</scope>
    <source>
        <strain evidence="10">KEN1</strain>
        <tissue evidence="10">Leaf</tissue>
    </source>
</reference>
<dbReference type="InterPro" id="IPR036397">
    <property type="entry name" value="RNaseH_sf"/>
</dbReference>
<name>A0AAW2SHF6_9LAMI</name>
<organism evidence="10">
    <name type="scientific">Sesamum latifolium</name>
    <dbReference type="NCBI Taxonomy" id="2727402"/>
    <lineage>
        <taxon>Eukaryota</taxon>
        <taxon>Viridiplantae</taxon>
        <taxon>Streptophyta</taxon>
        <taxon>Embryophyta</taxon>
        <taxon>Tracheophyta</taxon>
        <taxon>Spermatophyta</taxon>
        <taxon>Magnoliopsida</taxon>
        <taxon>eudicotyledons</taxon>
        <taxon>Gunneridae</taxon>
        <taxon>Pentapetalae</taxon>
        <taxon>asterids</taxon>
        <taxon>lamiids</taxon>
        <taxon>Lamiales</taxon>
        <taxon>Pedaliaceae</taxon>
        <taxon>Sesamum</taxon>
    </lineage>
</organism>
<evidence type="ECO:0000256" key="5">
    <source>
        <dbReference type="ARBA" id="ARBA00022842"/>
    </source>
</evidence>
<dbReference type="GO" id="GO:0003964">
    <property type="term" value="F:RNA-directed DNA polymerase activity"/>
    <property type="evidence" value="ECO:0007669"/>
    <property type="project" value="UniProtKB-KW"/>
</dbReference>
<accession>A0AAW2SHF6</accession>
<reference evidence="10" key="2">
    <citation type="journal article" date="2024" name="Plant">
        <title>Genomic evolution and insights into agronomic trait innovations of Sesamum species.</title>
        <authorList>
            <person name="Miao H."/>
            <person name="Wang L."/>
            <person name="Qu L."/>
            <person name="Liu H."/>
            <person name="Sun Y."/>
            <person name="Le M."/>
            <person name="Wang Q."/>
            <person name="Wei S."/>
            <person name="Zheng Y."/>
            <person name="Lin W."/>
            <person name="Duan Y."/>
            <person name="Cao H."/>
            <person name="Xiong S."/>
            <person name="Wang X."/>
            <person name="Wei L."/>
            <person name="Li C."/>
            <person name="Ma Q."/>
            <person name="Ju M."/>
            <person name="Zhao R."/>
            <person name="Li G."/>
            <person name="Mu C."/>
            <person name="Tian Q."/>
            <person name="Mei H."/>
            <person name="Zhang T."/>
            <person name="Gao T."/>
            <person name="Zhang H."/>
        </authorList>
    </citation>
    <scope>NUCLEOTIDE SEQUENCE</scope>
    <source>
        <strain evidence="10">KEN1</strain>
    </source>
</reference>
<keyword evidence="8" id="KW-0548">Nucleotidyltransferase</keyword>
<dbReference type="GO" id="GO:0046872">
    <property type="term" value="F:metal ion binding"/>
    <property type="evidence" value="ECO:0007669"/>
    <property type="project" value="UniProtKB-KW"/>
</dbReference>
<keyword evidence="1" id="KW-0540">Nuclease</keyword>
<dbReference type="InterPro" id="IPR012337">
    <property type="entry name" value="RNaseH-like_sf"/>
</dbReference>
<dbReference type="GO" id="GO:0004519">
    <property type="term" value="F:endonuclease activity"/>
    <property type="evidence" value="ECO:0007669"/>
    <property type="project" value="UniProtKB-KW"/>
</dbReference>
<evidence type="ECO:0000256" key="9">
    <source>
        <dbReference type="ARBA" id="ARBA00023172"/>
    </source>
</evidence>
<keyword evidence="5" id="KW-0460">Magnesium</keyword>
<keyword evidence="3" id="KW-0255">Endonuclease</keyword>
<keyword evidence="9" id="KW-0233">DNA recombination</keyword>
<keyword evidence="6" id="KW-0229">DNA integration</keyword>
<evidence type="ECO:0000256" key="8">
    <source>
        <dbReference type="ARBA" id="ARBA00022932"/>
    </source>
</evidence>
<evidence type="ECO:0000256" key="2">
    <source>
        <dbReference type="ARBA" id="ARBA00022723"/>
    </source>
</evidence>
<keyword evidence="8" id="KW-0808">Transferase</keyword>
<evidence type="ECO:0008006" key="11">
    <source>
        <dbReference type="Google" id="ProtNLM"/>
    </source>
</evidence>
<evidence type="ECO:0000256" key="1">
    <source>
        <dbReference type="ARBA" id="ARBA00022722"/>
    </source>
</evidence>
<evidence type="ECO:0000313" key="10">
    <source>
        <dbReference type="EMBL" id="KAL0391492.1"/>
    </source>
</evidence>
<evidence type="ECO:0000256" key="7">
    <source>
        <dbReference type="ARBA" id="ARBA00022918"/>
    </source>
</evidence>
<dbReference type="SUPFAM" id="SSF53098">
    <property type="entry name" value="Ribonuclease H-like"/>
    <property type="match status" value="1"/>
</dbReference>
<dbReference type="GO" id="GO:0016787">
    <property type="term" value="F:hydrolase activity"/>
    <property type="evidence" value="ECO:0007669"/>
    <property type="project" value="UniProtKB-KW"/>
</dbReference>
<evidence type="ECO:0000256" key="3">
    <source>
        <dbReference type="ARBA" id="ARBA00022759"/>
    </source>
</evidence>
<keyword evidence="8" id="KW-0239">DNA-directed DNA polymerase</keyword>
<gene>
    <name evidence="10" type="ORF">Slati_4534300</name>
</gene>
<protein>
    <recommendedName>
        <fullName evidence="11">Integrase catalytic domain-containing protein</fullName>
    </recommendedName>
</protein>
<dbReference type="EMBL" id="JACGWN010000018">
    <property type="protein sequence ID" value="KAL0391492.1"/>
    <property type="molecule type" value="Genomic_DNA"/>
</dbReference>
<dbReference type="InterPro" id="IPR039537">
    <property type="entry name" value="Retrotran_Ty1/copia-like"/>
</dbReference>
<dbReference type="GO" id="GO:0006310">
    <property type="term" value="P:DNA recombination"/>
    <property type="evidence" value="ECO:0007669"/>
    <property type="project" value="UniProtKB-KW"/>
</dbReference>
<keyword evidence="4" id="KW-0378">Hydrolase</keyword>
<comment type="caution">
    <text evidence="10">The sequence shown here is derived from an EMBL/GenBank/DDBJ whole genome shotgun (WGS) entry which is preliminary data.</text>
</comment>
<keyword evidence="7" id="KW-0695">RNA-directed DNA polymerase</keyword>
<sequence>MSADFFQYCDNNGIRRQMTCPNTPQQNGVAKRKLAHLISTSLSWLHDKNLPRELWAEAIRCACYVINRLLPWPVEPNLTQRRKSASLLATTLAGKGGGVWIQ</sequence>
<dbReference type="GO" id="GO:0003887">
    <property type="term" value="F:DNA-directed DNA polymerase activity"/>
    <property type="evidence" value="ECO:0007669"/>
    <property type="project" value="UniProtKB-KW"/>
</dbReference>
<dbReference type="PANTHER" id="PTHR42648">
    <property type="entry name" value="TRANSPOSASE, PUTATIVE-RELATED"/>
    <property type="match status" value="1"/>
</dbReference>